<reference evidence="2" key="1">
    <citation type="submission" date="2025-08" db="UniProtKB">
        <authorList>
            <consortium name="RefSeq"/>
        </authorList>
    </citation>
    <scope>IDENTIFICATION</scope>
</reference>
<proteinExistence type="predicted"/>
<dbReference type="KEGG" id="bany:112058048"/>
<keyword evidence="1" id="KW-1185">Reference proteome</keyword>
<organism evidence="1 2">
    <name type="scientific">Bicyclus anynana</name>
    <name type="common">Squinting bush brown butterfly</name>
    <dbReference type="NCBI Taxonomy" id="110368"/>
    <lineage>
        <taxon>Eukaryota</taxon>
        <taxon>Metazoa</taxon>
        <taxon>Ecdysozoa</taxon>
        <taxon>Arthropoda</taxon>
        <taxon>Hexapoda</taxon>
        <taxon>Insecta</taxon>
        <taxon>Pterygota</taxon>
        <taxon>Neoptera</taxon>
        <taxon>Endopterygota</taxon>
        <taxon>Lepidoptera</taxon>
        <taxon>Glossata</taxon>
        <taxon>Ditrysia</taxon>
        <taxon>Papilionoidea</taxon>
        <taxon>Nymphalidae</taxon>
        <taxon>Satyrinae</taxon>
        <taxon>Satyrini</taxon>
        <taxon>Mycalesina</taxon>
        <taxon>Bicyclus</taxon>
    </lineage>
</organism>
<dbReference type="SUPFAM" id="SSF55394">
    <property type="entry name" value="Bactericidal permeability-increasing protein, BPI"/>
    <property type="match status" value="1"/>
</dbReference>
<dbReference type="InterPro" id="IPR038606">
    <property type="entry name" value="To_sf"/>
</dbReference>
<name>A0A6J1P9L8_BICAN</name>
<dbReference type="AlphaFoldDB" id="A0A6J1P9L8"/>
<dbReference type="GO" id="GO:0008289">
    <property type="term" value="F:lipid binding"/>
    <property type="evidence" value="ECO:0007669"/>
    <property type="project" value="InterPro"/>
</dbReference>
<dbReference type="Pfam" id="PF06585">
    <property type="entry name" value="JHBP"/>
    <property type="match status" value="1"/>
</dbReference>
<protein>
    <submittedName>
        <fullName evidence="2">Uncharacterized protein LOC112058048</fullName>
    </submittedName>
</protein>
<dbReference type="PANTHER" id="PTHR11008:SF13">
    <property type="entry name" value="FI04421P"/>
    <property type="match status" value="1"/>
</dbReference>
<evidence type="ECO:0000313" key="1">
    <source>
        <dbReference type="Proteomes" id="UP001652582"/>
    </source>
</evidence>
<dbReference type="Proteomes" id="UP001652582">
    <property type="component" value="Chromosome 4"/>
</dbReference>
<dbReference type="Pfam" id="PF16984">
    <property type="entry name" value="Grp7_allergen"/>
    <property type="match status" value="1"/>
</dbReference>
<dbReference type="RefSeq" id="XP_023954489.2">
    <property type="nucleotide sequence ID" value="XM_024098721.2"/>
</dbReference>
<dbReference type="Gene3D" id="3.15.10.30">
    <property type="entry name" value="Haemolymph juvenile hormone binding protein"/>
    <property type="match status" value="2"/>
</dbReference>
<dbReference type="OrthoDB" id="6412801at2759"/>
<accession>A0A6J1P9L8</accession>
<dbReference type="InterPro" id="IPR020234">
    <property type="entry name" value="Mite_allergen_group-7"/>
</dbReference>
<dbReference type="GeneID" id="112058048"/>
<evidence type="ECO:0000313" key="2">
    <source>
        <dbReference type="RefSeq" id="XP_023954489.2"/>
    </source>
</evidence>
<dbReference type="PANTHER" id="PTHR11008">
    <property type="entry name" value="PROTEIN TAKEOUT-LIKE PROTEIN"/>
    <property type="match status" value="1"/>
</dbReference>
<gene>
    <name evidence="2" type="primary">LOC112058048</name>
</gene>
<dbReference type="InterPro" id="IPR010562">
    <property type="entry name" value="Haemolymph_juvenile_hormone-bd"/>
</dbReference>
<sequence length="397" mass="44897">MPDPYLLPDTTQSIGFGATLTFTETTLYGVSKFRVVYIKAEIEDMECRAALVMDKLQIRGKYIHKTWFTSTKGDITSNVTDIKATAIATLGVERDGKLRAQNISMDISFQNIAVSIENAGVLATLVSGFVNSMGSFLFEAIKPVLLRDAHTNMRQEINKKLDEVIGDIEFPNTISPIDMIIIDARKKIIEMKADPMKIVDYNITTNLFDIRLYNTWLTGLSSVYRIGDISLYLENNTVVADFCIRTQEIKGSTFWEAKSIGSLINLAGTTSFAVKYIQGRFVLAQPLDTTKKMEFRDLEMELGNIQISFDGAGTLDYIIEFSANILPTLLRYQLIEVFINPIKWKVQQELDGIDTEELIRNELPKIDKIQADGFQLAELRMINITEEIYSGDEFFNF</sequence>
<dbReference type="InterPro" id="IPR017943">
    <property type="entry name" value="Bactericidal_perm-incr_a/b_dom"/>
</dbReference>